<sequence length="128" mass="13551">MTKILLAAALLAALPATATAQQDNGASFEPASVQLSLENQTLLRCSAAFALVSFGQENGNEAALAWPRLDPRGQEFFVRSLAKLMDDTGLTRDQVSALASLEAQRLLDEDQVDAVMPACLAMLESSGV</sequence>
<organism evidence="2 3">
    <name type="scientific">Altererythrobacter lutimaris</name>
    <dbReference type="NCBI Taxonomy" id="2743979"/>
    <lineage>
        <taxon>Bacteria</taxon>
        <taxon>Pseudomonadati</taxon>
        <taxon>Pseudomonadota</taxon>
        <taxon>Alphaproteobacteria</taxon>
        <taxon>Sphingomonadales</taxon>
        <taxon>Erythrobacteraceae</taxon>
        <taxon>Altererythrobacter</taxon>
    </lineage>
</organism>
<dbReference type="AlphaFoldDB" id="A0A850HBV6"/>
<comment type="caution">
    <text evidence="2">The sequence shown here is derived from an EMBL/GenBank/DDBJ whole genome shotgun (WGS) entry which is preliminary data.</text>
</comment>
<gene>
    <name evidence="2" type="ORF">HUO12_11845</name>
</gene>
<protein>
    <submittedName>
        <fullName evidence="2">Uncharacterized protein</fullName>
    </submittedName>
</protein>
<evidence type="ECO:0000313" key="3">
    <source>
        <dbReference type="Proteomes" id="UP000546031"/>
    </source>
</evidence>
<dbReference type="Proteomes" id="UP000546031">
    <property type="component" value="Unassembled WGS sequence"/>
</dbReference>
<feature type="signal peptide" evidence="1">
    <location>
        <begin position="1"/>
        <end position="20"/>
    </location>
</feature>
<evidence type="ECO:0000313" key="2">
    <source>
        <dbReference type="EMBL" id="NVE95593.1"/>
    </source>
</evidence>
<dbReference type="RefSeq" id="WP_176273797.1">
    <property type="nucleotide sequence ID" value="NZ_JABWTA010000001.1"/>
</dbReference>
<proteinExistence type="predicted"/>
<dbReference type="EMBL" id="JABWTA010000001">
    <property type="protein sequence ID" value="NVE95593.1"/>
    <property type="molecule type" value="Genomic_DNA"/>
</dbReference>
<accession>A0A850HBV6</accession>
<keyword evidence="3" id="KW-1185">Reference proteome</keyword>
<evidence type="ECO:0000256" key="1">
    <source>
        <dbReference type="SAM" id="SignalP"/>
    </source>
</evidence>
<name>A0A850HBV6_9SPHN</name>
<feature type="chain" id="PRO_5032617074" evidence="1">
    <location>
        <begin position="21"/>
        <end position="128"/>
    </location>
</feature>
<reference evidence="2 3" key="1">
    <citation type="submission" date="2020-06" db="EMBL/GenBank/DDBJ databases">
        <title>Altererythrobacter lutimaris sp. nov., a marine bacterium isolated from a tidal flat.</title>
        <authorList>
            <person name="Kim D."/>
            <person name="Yoo Y."/>
            <person name="Kim J.-J."/>
        </authorList>
    </citation>
    <scope>NUCLEOTIDE SEQUENCE [LARGE SCALE GENOMIC DNA]</scope>
    <source>
        <strain evidence="2 3">JGD-16</strain>
    </source>
</reference>
<keyword evidence="1" id="KW-0732">Signal</keyword>